<dbReference type="GeneID" id="102375085"/>
<evidence type="ECO:0000256" key="5">
    <source>
        <dbReference type="ARBA" id="ARBA00023040"/>
    </source>
</evidence>
<dbReference type="PANTHER" id="PTHR48018">
    <property type="entry name" value="OLFACTORY RECEPTOR"/>
    <property type="match status" value="1"/>
</dbReference>
<comment type="similarity">
    <text evidence="9">Belongs to the G-protein coupled receptor 1 family.</text>
</comment>
<evidence type="ECO:0000256" key="8">
    <source>
        <dbReference type="ARBA" id="ARBA00023224"/>
    </source>
</evidence>
<dbReference type="InParanoid" id="A0A3Q0HMY3"/>
<keyword evidence="12" id="KW-1185">Reference proteome</keyword>
<keyword evidence="10" id="KW-0552">Olfaction</keyword>
<keyword evidence="3 9" id="KW-0812">Transmembrane</keyword>
<evidence type="ECO:0000256" key="10">
    <source>
        <dbReference type="RuleBase" id="RU363047"/>
    </source>
</evidence>
<feature type="transmembrane region" description="Helical" evidence="10">
    <location>
        <begin position="202"/>
        <end position="226"/>
    </location>
</feature>
<feature type="transmembrane region" description="Helical" evidence="10">
    <location>
        <begin position="145"/>
        <end position="163"/>
    </location>
</feature>
<dbReference type="GO" id="GO:0004930">
    <property type="term" value="F:G protein-coupled receptor activity"/>
    <property type="evidence" value="ECO:0007669"/>
    <property type="project" value="UniProtKB-KW"/>
</dbReference>
<name>A0A3Q0HMY3_ALLSI</name>
<evidence type="ECO:0000256" key="4">
    <source>
        <dbReference type="ARBA" id="ARBA00022989"/>
    </source>
</evidence>
<dbReference type="AlphaFoldDB" id="A0A3Q0HMY3"/>
<dbReference type="RefSeq" id="XP_025071838.1">
    <property type="nucleotide sequence ID" value="XM_025216053.1"/>
</dbReference>
<proteinExistence type="inferred from homology"/>
<keyword evidence="8 9" id="KW-0807">Transducer</keyword>
<feature type="transmembrane region" description="Helical" evidence="10">
    <location>
        <begin position="103"/>
        <end position="125"/>
    </location>
</feature>
<dbReference type="Gene3D" id="1.20.1070.10">
    <property type="entry name" value="Rhodopsin 7-helix transmembrane proteins"/>
    <property type="match status" value="1"/>
</dbReference>
<evidence type="ECO:0000256" key="2">
    <source>
        <dbReference type="ARBA" id="ARBA00004141"/>
    </source>
</evidence>
<dbReference type="SUPFAM" id="SSF81321">
    <property type="entry name" value="Family A G protein-coupled receptor-like"/>
    <property type="match status" value="1"/>
</dbReference>
<keyword evidence="10" id="KW-0716">Sensory transduction</keyword>
<evidence type="ECO:0000256" key="3">
    <source>
        <dbReference type="ARBA" id="ARBA00022692"/>
    </source>
</evidence>
<comment type="subcellular location">
    <subcellularLocation>
        <location evidence="10">Cell membrane</location>
        <topology evidence="10">Multi-pass membrane protein</topology>
    </subcellularLocation>
    <subcellularLocation>
        <location evidence="2">Membrane</location>
        <topology evidence="2">Multi-pass membrane protein</topology>
    </subcellularLocation>
</comment>
<evidence type="ECO:0000259" key="11">
    <source>
        <dbReference type="PROSITE" id="PS50262"/>
    </source>
</evidence>
<evidence type="ECO:0000256" key="6">
    <source>
        <dbReference type="ARBA" id="ARBA00023136"/>
    </source>
</evidence>
<organism evidence="12 13">
    <name type="scientific">Alligator sinensis</name>
    <name type="common">Chinese alligator</name>
    <dbReference type="NCBI Taxonomy" id="38654"/>
    <lineage>
        <taxon>Eukaryota</taxon>
        <taxon>Metazoa</taxon>
        <taxon>Chordata</taxon>
        <taxon>Craniata</taxon>
        <taxon>Vertebrata</taxon>
        <taxon>Euteleostomi</taxon>
        <taxon>Archelosauria</taxon>
        <taxon>Archosauria</taxon>
        <taxon>Crocodylia</taxon>
        <taxon>Alligatoridae</taxon>
        <taxon>Alligatorinae</taxon>
        <taxon>Alligator</taxon>
    </lineage>
</organism>
<evidence type="ECO:0000313" key="12">
    <source>
        <dbReference type="Proteomes" id="UP000189705"/>
    </source>
</evidence>
<dbReference type="PRINTS" id="PR00237">
    <property type="entry name" value="GPCRRHODOPSN"/>
</dbReference>
<keyword evidence="10" id="KW-1003">Cell membrane</keyword>
<feature type="transmembrane region" description="Helical" evidence="10">
    <location>
        <begin position="278"/>
        <end position="297"/>
    </location>
</feature>
<evidence type="ECO:0000256" key="1">
    <source>
        <dbReference type="ARBA" id="ARBA00002936"/>
    </source>
</evidence>
<protein>
    <recommendedName>
        <fullName evidence="10">Olfactory receptor</fullName>
    </recommendedName>
</protein>
<keyword evidence="6 10" id="KW-0472">Membrane</keyword>
<feature type="transmembrane region" description="Helical" evidence="10">
    <location>
        <begin position="65"/>
        <end position="83"/>
    </location>
</feature>
<sequence length="317" mass="35060">MAIALYGALNHTAVTEFILLGFGSGPGIQVLPFVVFLLIYTATVLGNIIMVLIIRIDPHLQTPMYFFLMNLSLLDLCYSSTIAPKAMATFLQGSKTISYNGCAAQLFFFALFITTEAFILAAMAYDRYIAICNPLLYPVTMSKRVCIQLIVVSYICGGTDSLVQTSFTFALSYCGPKEINHFFCDFPPLLNLSCTDIYINELVMFLASGLIIVITSGIILISYAYIIHAILRIHSAKGRLKTLSTCSSHMVAVTLFFGTVSFMYAQPGSLSSPHLSKVVSVFYTLVIPMLNPFIYSLRNKDVKDALRRIIGRKMTSK</sequence>
<feature type="transmembrane region" description="Helical" evidence="10">
    <location>
        <begin position="247"/>
        <end position="266"/>
    </location>
</feature>
<dbReference type="CDD" id="cd15419">
    <property type="entry name" value="7tmA_OR9K2-like"/>
    <property type="match status" value="1"/>
</dbReference>
<dbReference type="PROSITE" id="PS00237">
    <property type="entry name" value="G_PROTEIN_RECEP_F1_1"/>
    <property type="match status" value="1"/>
</dbReference>
<comment type="function">
    <text evidence="1">Odorant receptor.</text>
</comment>
<dbReference type="InterPro" id="IPR000725">
    <property type="entry name" value="Olfact_rcpt"/>
</dbReference>
<accession>A0A3Q0HMY3</accession>
<dbReference type="GO" id="GO:0005886">
    <property type="term" value="C:plasma membrane"/>
    <property type="evidence" value="ECO:0007669"/>
    <property type="project" value="UniProtKB-SubCell"/>
</dbReference>
<dbReference type="GO" id="GO:0004984">
    <property type="term" value="F:olfactory receptor activity"/>
    <property type="evidence" value="ECO:0007669"/>
    <property type="project" value="InterPro"/>
</dbReference>
<evidence type="ECO:0000256" key="7">
    <source>
        <dbReference type="ARBA" id="ARBA00023170"/>
    </source>
</evidence>
<evidence type="ECO:0000256" key="9">
    <source>
        <dbReference type="RuleBase" id="RU000688"/>
    </source>
</evidence>
<dbReference type="Pfam" id="PF13853">
    <property type="entry name" value="7tm_4"/>
    <property type="match status" value="1"/>
</dbReference>
<feature type="domain" description="G-protein coupled receptors family 1 profile" evidence="11">
    <location>
        <begin position="46"/>
        <end position="295"/>
    </location>
</feature>
<dbReference type="FunFam" id="1.20.1070.10:FF:000003">
    <property type="entry name" value="Olfactory receptor"/>
    <property type="match status" value="1"/>
</dbReference>
<keyword evidence="4 10" id="KW-1133">Transmembrane helix</keyword>
<keyword evidence="7 9" id="KW-0675">Receptor</keyword>
<dbReference type="Proteomes" id="UP000189705">
    <property type="component" value="Unplaced"/>
</dbReference>
<dbReference type="InterPro" id="IPR000276">
    <property type="entry name" value="GPCR_Rhodpsn"/>
</dbReference>
<dbReference type="PROSITE" id="PS50262">
    <property type="entry name" value="G_PROTEIN_RECEP_F1_2"/>
    <property type="match status" value="1"/>
</dbReference>
<keyword evidence="5 9" id="KW-0297">G-protein coupled receptor</keyword>
<dbReference type="PRINTS" id="PR00245">
    <property type="entry name" value="OLFACTORYR"/>
</dbReference>
<gene>
    <name evidence="13" type="primary">LOC102375085</name>
</gene>
<dbReference type="InterPro" id="IPR017452">
    <property type="entry name" value="GPCR_Rhodpsn_7TM"/>
</dbReference>
<feature type="transmembrane region" description="Helical" evidence="10">
    <location>
        <begin position="30"/>
        <end position="53"/>
    </location>
</feature>
<evidence type="ECO:0000313" key="13">
    <source>
        <dbReference type="RefSeq" id="XP_025071838.1"/>
    </source>
</evidence>
<reference evidence="13" key="1">
    <citation type="submission" date="2025-08" db="UniProtKB">
        <authorList>
            <consortium name="RefSeq"/>
        </authorList>
    </citation>
    <scope>IDENTIFICATION</scope>
</reference>